<accession>A0A1Q8YKI6</accession>
<dbReference type="Proteomes" id="UP000185911">
    <property type="component" value="Unassembled WGS sequence"/>
</dbReference>
<dbReference type="AlphaFoldDB" id="A0A1Q8YKI6"/>
<sequence length="38" mass="3943">MPDKTTPSGHGSSKQHTPQPLQGAPMAGLAGAWAKIRM</sequence>
<reference evidence="2 3" key="1">
    <citation type="submission" date="2017-01" db="EMBL/GenBank/DDBJ databases">
        <title>Genome sequence of Rhodoferax antarcticus ANT.BR, a psychrophilic purple nonsulfur bacterium from an Antarctic microbial mat.</title>
        <authorList>
            <person name="Baker J."/>
            <person name="Riester C."/>
            <person name="Skinner B."/>
            <person name="Newell A."/>
            <person name="Swingley W."/>
            <person name="Madigan M."/>
            <person name="Jung D."/>
            <person name="Asao M."/>
            <person name="Chen M."/>
            <person name="Loughlin P."/>
            <person name="Pan H."/>
            <person name="Lin S."/>
            <person name="Li N."/>
            <person name="Shaw J."/>
            <person name="Prado M."/>
            <person name="Sherman C."/>
            <person name="Li X."/>
            <person name="Tang J."/>
            <person name="Blankenship R."/>
            <person name="Zhao T."/>
            <person name="Touchman J."/>
            <person name="Sattley M."/>
        </authorList>
    </citation>
    <scope>NUCLEOTIDE SEQUENCE [LARGE SCALE GENOMIC DNA]</scope>
    <source>
        <strain evidence="2 3">ANT.BR</strain>
    </source>
</reference>
<proteinExistence type="predicted"/>
<feature type="compositionally biased region" description="Polar residues" evidence="1">
    <location>
        <begin position="1"/>
        <end position="20"/>
    </location>
</feature>
<keyword evidence="3" id="KW-1185">Reference proteome</keyword>
<evidence type="ECO:0000256" key="1">
    <source>
        <dbReference type="SAM" id="MobiDB-lite"/>
    </source>
</evidence>
<name>A0A1Q8YKI6_9BURK</name>
<evidence type="ECO:0000313" key="3">
    <source>
        <dbReference type="Proteomes" id="UP000185911"/>
    </source>
</evidence>
<gene>
    <name evidence="2" type="ORF">BLL52_0189</name>
</gene>
<protein>
    <submittedName>
        <fullName evidence="2">Uncharacterized protein</fullName>
    </submittedName>
</protein>
<comment type="caution">
    <text evidence="2">The sequence shown here is derived from an EMBL/GenBank/DDBJ whole genome shotgun (WGS) entry which is preliminary data.</text>
</comment>
<evidence type="ECO:0000313" key="2">
    <source>
        <dbReference type="EMBL" id="OLP08581.1"/>
    </source>
</evidence>
<organism evidence="2 3">
    <name type="scientific">Rhodoferax antarcticus ANT.BR</name>
    <dbReference type="NCBI Taxonomy" id="1111071"/>
    <lineage>
        <taxon>Bacteria</taxon>
        <taxon>Pseudomonadati</taxon>
        <taxon>Pseudomonadota</taxon>
        <taxon>Betaproteobacteria</taxon>
        <taxon>Burkholderiales</taxon>
        <taxon>Comamonadaceae</taxon>
        <taxon>Rhodoferax</taxon>
    </lineage>
</organism>
<dbReference type="EMBL" id="MSYM01000001">
    <property type="protein sequence ID" value="OLP08581.1"/>
    <property type="molecule type" value="Genomic_DNA"/>
</dbReference>
<feature type="region of interest" description="Disordered" evidence="1">
    <location>
        <begin position="1"/>
        <end position="38"/>
    </location>
</feature>